<reference evidence="2" key="2">
    <citation type="journal article" date="2024" name="Plant">
        <title>Genomic evolution and insights into agronomic trait innovations of Sesamum species.</title>
        <authorList>
            <person name="Miao H."/>
            <person name="Wang L."/>
            <person name="Qu L."/>
            <person name="Liu H."/>
            <person name="Sun Y."/>
            <person name="Le M."/>
            <person name="Wang Q."/>
            <person name="Wei S."/>
            <person name="Zheng Y."/>
            <person name="Lin W."/>
            <person name="Duan Y."/>
            <person name="Cao H."/>
            <person name="Xiong S."/>
            <person name="Wang X."/>
            <person name="Wei L."/>
            <person name="Li C."/>
            <person name="Ma Q."/>
            <person name="Ju M."/>
            <person name="Zhao R."/>
            <person name="Li G."/>
            <person name="Mu C."/>
            <person name="Tian Q."/>
            <person name="Mei H."/>
            <person name="Zhang T."/>
            <person name="Gao T."/>
            <person name="Zhang H."/>
        </authorList>
    </citation>
    <scope>NUCLEOTIDE SEQUENCE</scope>
    <source>
        <strain evidence="2">KEN1</strain>
    </source>
</reference>
<feature type="region of interest" description="Disordered" evidence="1">
    <location>
        <begin position="334"/>
        <end position="367"/>
    </location>
</feature>
<feature type="region of interest" description="Disordered" evidence="1">
    <location>
        <begin position="189"/>
        <end position="229"/>
    </location>
</feature>
<name>A0AAW2TPH4_9LAMI</name>
<accession>A0AAW2TPH4</accession>
<reference evidence="2" key="1">
    <citation type="submission" date="2020-06" db="EMBL/GenBank/DDBJ databases">
        <authorList>
            <person name="Li T."/>
            <person name="Hu X."/>
            <person name="Zhang T."/>
            <person name="Song X."/>
            <person name="Zhang H."/>
            <person name="Dai N."/>
            <person name="Sheng W."/>
            <person name="Hou X."/>
            <person name="Wei L."/>
        </authorList>
    </citation>
    <scope>NUCLEOTIDE SEQUENCE</scope>
    <source>
        <strain evidence="2">KEN1</strain>
        <tissue evidence="2">Leaf</tissue>
    </source>
</reference>
<comment type="caution">
    <text evidence="2">The sequence shown here is derived from an EMBL/GenBank/DDBJ whole genome shotgun (WGS) entry which is preliminary data.</text>
</comment>
<feature type="compositionally biased region" description="Basic and acidic residues" evidence="1">
    <location>
        <begin position="216"/>
        <end position="227"/>
    </location>
</feature>
<evidence type="ECO:0000256" key="1">
    <source>
        <dbReference type="SAM" id="MobiDB-lite"/>
    </source>
</evidence>
<dbReference type="PANTHER" id="PTHR33240:SF8">
    <property type="entry name" value="OS03G0439900 PROTEIN"/>
    <property type="match status" value="1"/>
</dbReference>
<dbReference type="PANTHER" id="PTHR33240">
    <property type="entry name" value="OS08G0508500 PROTEIN"/>
    <property type="match status" value="1"/>
</dbReference>
<dbReference type="EMBL" id="JACGWN010000014">
    <property type="protein sequence ID" value="KAL0406403.1"/>
    <property type="molecule type" value="Genomic_DNA"/>
</dbReference>
<organism evidence="2">
    <name type="scientific">Sesamum latifolium</name>
    <dbReference type="NCBI Taxonomy" id="2727402"/>
    <lineage>
        <taxon>Eukaryota</taxon>
        <taxon>Viridiplantae</taxon>
        <taxon>Streptophyta</taxon>
        <taxon>Embryophyta</taxon>
        <taxon>Tracheophyta</taxon>
        <taxon>Spermatophyta</taxon>
        <taxon>Magnoliopsida</taxon>
        <taxon>eudicotyledons</taxon>
        <taxon>Gunneridae</taxon>
        <taxon>Pentapetalae</taxon>
        <taxon>asterids</taxon>
        <taxon>lamiids</taxon>
        <taxon>Lamiales</taxon>
        <taxon>Pedaliaceae</taxon>
        <taxon>Sesamum</taxon>
    </lineage>
</organism>
<dbReference type="AlphaFoldDB" id="A0AAW2TPH4"/>
<evidence type="ECO:0000313" key="2">
    <source>
        <dbReference type="EMBL" id="KAL0406403.1"/>
    </source>
</evidence>
<gene>
    <name evidence="2" type="ORF">Slati_3954200</name>
</gene>
<proteinExistence type="predicted"/>
<feature type="compositionally biased region" description="Basic and acidic residues" evidence="1">
    <location>
        <begin position="349"/>
        <end position="360"/>
    </location>
</feature>
<protein>
    <submittedName>
        <fullName evidence="2">Uncharacterized protein</fullName>
    </submittedName>
</protein>
<feature type="compositionally biased region" description="Basic and acidic residues" evidence="1">
    <location>
        <begin position="189"/>
        <end position="200"/>
    </location>
</feature>
<sequence>MADPPRRSISSDTSAEEISPALLGAIQHIVLAAIREQKGLQEVRCQIGGAPEDERQGIPFTEIVMADELPVNCRTPAITEYDGTTGPLEHLARFENAALLHRKMYTPLMVPITQALMAVEGKWLLARPRSWKEGPQRPQSDKFCHFHNDYGHTTEDYRHLKNEIERRIQNGYLQEYVCWEKARGIGPYQKKETDRSKEAKVANPEASPRGGPKMGTNEKTDPNDPPRKGVIRMITGDPIGETAEDAPIIQFGRAEHSGSKSAHNDALVITALLANYEVGRIFIDSGSSADILFEDAFDQMQLEDISLEEEELEKYRETPSNREDVMQKLYERDNKEVQMKPPRRPLLVRKGEKTTPRETWRLIGGTP</sequence>